<comment type="caution">
    <text evidence="15">The sequence shown here is derived from an EMBL/GenBank/DDBJ whole genome shotgun (WGS) entry which is preliminary data.</text>
</comment>
<sequence length="418" mass="46002">MQSEQMSYREVTRAIKVSMGTHGVRGLYLGWAPTILRDVPFSAIYWSVVELLRSRLIRWSGREETHICLSATAGAVGGIVAALCTGPFDVVKTRRQILLGQALSTGKASPQASVIDVMRDVVSKGGYRALWSGSTPRIAKVAMACAIMLGSNYLQRHEAKLNDRIAQLTEELAKARREIVKLGGNVDAPAAARKKRSAIRSINGRFIRRTKQQDVARRDDSEEEDGVPDDESASVCSNSTDTRSTESTGPAEKMARTTFKPFYHQGKIADGVELVVAPAEGKGEGVFTKKALKKGEFIGDYGGFVSLTSASQAMDSDYLYMTTFGPEGHPVIIDAAPPHGNVFAKLNHSCRPNLVPKELPKPEPSGIFAVGFTTRRYVAPEEELTVDYTRTWWKARPEKVCMCEEVNCKWTDPRKEED</sequence>
<feature type="compositionally biased region" description="Basic and acidic residues" evidence="13">
    <location>
        <begin position="211"/>
        <end position="220"/>
    </location>
</feature>
<evidence type="ECO:0000256" key="9">
    <source>
        <dbReference type="ARBA" id="ARBA00023136"/>
    </source>
</evidence>
<dbReference type="AlphaFoldDB" id="A0AA36D646"/>
<evidence type="ECO:0000256" key="8">
    <source>
        <dbReference type="ARBA" id="ARBA00023128"/>
    </source>
</evidence>
<dbReference type="InterPro" id="IPR001214">
    <property type="entry name" value="SET_dom"/>
</dbReference>
<dbReference type="InterPro" id="IPR018108">
    <property type="entry name" value="MCP_transmembrane"/>
</dbReference>
<keyword evidence="9 10" id="KW-0472">Membrane</keyword>
<keyword evidence="6" id="KW-0999">Mitochondrion inner membrane</keyword>
<evidence type="ECO:0000256" key="1">
    <source>
        <dbReference type="ARBA" id="ARBA00004448"/>
    </source>
</evidence>
<dbReference type="Pfam" id="PF00856">
    <property type="entry name" value="SET"/>
    <property type="match status" value="1"/>
</dbReference>
<keyword evidence="3 11" id="KW-0813">Transport</keyword>
<keyword evidence="7" id="KW-1133">Transmembrane helix</keyword>
<dbReference type="PROSITE" id="PS50280">
    <property type="entry name" value="SET"/>
    <property type="match status" value="1"/>
</dbReference>
<dbReference type="SUPFAM" id="SSF82199">
    <property type="entry name" value="SET domain"/>
    <property type="match status" value="1"/>
</dbReference>
<evidence type="ECO:0000256" key="4">
    <source>
        <dbReference type="ARBA" id="ARBA00022692"/>
    </source>
</evidence>
<name>A0AA36D646_9BILA</name>
<feature type="domain" description="SET" evidence="14">
    <location>
        <begin position="270"/>
        <end position="389"/>
    </location>
</feature>
<feature type="region of interest" description="Disordered" evidence="13">
    <location>
        <begin position="210"/>
        <end position="253"/>
    </location>
</feature>
<feature type="coiled-coil region" evidence="12">
    <location>
        <begin position="158"/>
        <end position="185"/>
    </location>
</feature>
<evidence type="ECO:0000256" key="2">
    <source>
        <dbReference type="ARBA" id="ARBA00006375"/>
    </source>
</evidence>
<protein>
    <recommendedName>
        <fullName evidence="14">SET domain-containing protein</fullName>
    </recommendedName>
</protein>
<dbReference type="GO" id="GO:1990542">
    <property type="term" value="P:mitochondrial transmembrane transport"/>
    <property type="evidence" value="ECO:0007669"/>
    <property type="project" value="InterPro"/>
</dbReference>
<evidence type="ECO:0000256" key="3">
    <source>
        <dbReference type="ARBA" id="ARBA00022448"/>
    </source>
</evidence>
<keyword evidence="12" id="KW-0175">Coiled coil</keyword>
<reference evidence="15" key="1">
    <citation type="submission" date="2023-06" db="EMBL/GenBank/DDBJ databases">
        <authorList>
            <person name="Delattre M."/>
        </authorList>
    </citation>
    <scope>NUCLEOTIDE SEQUENCE</scope>
    <source>
        <strain evidence="15">AF72</strain>
    </source>
</reference>
<evidence type="ECO:0000256" key="7">
    <source>
        <dbReference type="ARBA" id="ARBA00022989"/>
    </source>
</evidence>
<dbReference type="PANTHER" id="PTHR45760">
    <property type="entry name" value="FI19922P1-RELATED"/>
    <property type="match status" value="1"/>
</dbReference>
<dbReference type="PANTHER" id="PTHR45760:SF2">
    <property type="entry name" value="FI19922P1-RELATED"/>
    <property type="match status" value="1"/>
</dbReference>
<dbReference type="InterPro" id="IPR046341">
    <property type="entry name" value="SET_dom_sf"/>
</dbReference>
<keyword evidence="8" id="KW-0496">Mitochondrion</keyword>
<evidence type="ECO:0000256" key="13">
    <source>
        <dbReference type="SAM" id="MobiDB-lite"/>
    </source>
</evidence>
<keyword evidence="4 10" id="KW-0812">Transmembrane</keyword>
<dbReference type="Proteomes" id="UP001177023">
    <property type="component" value="Unassembled WGS sequence"/>
</dbReference>
<comment type="subcellular location">
    <subcellularLocation>
        <location evidence="1">Mitochondrion inner membrane</location>
        <topology evidence="1">Multi-pass membrane protein</topology>
    </subcellularLocation>
</comment>
<proteinExistence type="inferred from homology"/>
<dbReference type="SMART" id="SM00317">
    <property type="entry name" value="SET"/>
    <property type="match status" value="1"/>
</dbReference>
<keyword evidence="5" id="KW-0677">Repeat</keyword>
<feature type="repeat" description="Solcar" evidence="10">
    <location>
        <begin position="1"/>
        <end position="55"/>
    </location>
</feature>
<evidence type="ECO:0000256" key="12">
    <source>
        <dbReference type="SAM" id="Coils"/>
    </source>
</evidence>
<organism evidence="15 16">
    <name type="scientific">Mesorhabditis spiculigera</name>
    <dbReference type="NCBI Taxonomy" id="96644"/>
    <lineage>
        <taxon>Eukaryota</taxon>
        <taxon>Metazoa</taxon>
        <taxon>Ecdysozoa</taxon>
        <taxon>Nematoda</taxon>
        <taxon>Chromadorea</taxon>
        <taxon>Rhabditida</taxon>
        <taxon>Rhabditina</taxon>
        <taxon>Rhabditomorpha</taxon>
        <taxon>Rhabditoidea</taxon>
        <taxon>Rhabditidae</taxon>
        <taxon>Mesorhabditinae</taxon>
        <taxon>Mesorhabditis</taxon>
    </lineage>
</organism>
<evidence type="ECO:0000256" key="5">
    <source>
        <dbReference type="ARBA" id="ARBA00022737"/>
    </source>
</evidence>
<feature type="compositionally biased region" description="Polar residues" evidence="13">
    <location>
        <begin position="234"/>
        <end position="248"/>
    </location>
</feature>
<feature type="repeat" description="Solcar" evidence="10">
    <location>
        <begin position="65"/>
        <end position="158"/>
    </location>
</feature>
<dbReference type="InterPro" id="IPR023395">
    <property type="entry name" value="MCP_dom_sf"/>
</dbReference>
<feature type="non-terminal residue" evidence="15">
    <location>
        <position position="418"/>
    </location>
</feature>
<dbReference type="Gene3D" id="1.50.40.10">
    <property type="entry name" value="Mitochondrial carrier domain"/>
    <property type="match status" value="1"/>
</dbReference>
<gene>
    <name evidence="15" type="ORF">MSPICULIGERA_LOCUS18934</name>
</gene>
<dbReference type="InterPro" id="IPR045315">
    <property type="entry name" value="Mtm1-like"/>
</dbReference>
<dbReference type="Pfam" id="PF00153">
    <property type="entry name" value="Mito_carr"/>
    <property type="match status" value="2"/>
</dbReference>
<accession>A0AA36D646</accession>
<feature type="compositionally biased region" description="Acidic residues" evidence="13">
    <location>
        <begin position="221"/>
        <end position="232"/>
    </location>
</feature>
<dbReference type="EMBL" id="CATQJA010002662">
    <property type="protein sequence ID" value="CAJ0580750.1"/>
    <property type="molecule type" value="Genomic_DNA"/>
</dbReference>
<dbReference type="PROSITE" id="PS50920">
    <property type="entry name" value="SOLCAR"/>
    <property type="match status" value="2"/>
</dbReference>
<dbReference type="GO" id="GO:0005743">
    <property type="term" value="C:mitochondrial inner membrane"/>
    <property type="evidence" value="ECO:0007669"/>
    <property type="project" value="UniProtKB-SubCell"/>
</dbReference>
<evidence type="ECO:0000259" key="14">
    <source>
        <dbReference type="PROSITE" id="PS50280"/>
    </source>
</evidence>
<dbReference type="SUPFAM" id="SSF103506">
    <property type="entry name" value="Mitochondrial carrier"/>
    <property type="match status" value="1"/>
</dbReference>
<comment type="similarity">
    <text evidence="2 11">Belongs to the mitochondrial carrier (TC 2.A.29) family.</text>
</comment>
<dbReference type="Gene3D" id="2.170.270.10">
    <property type="entry name" value="SET domain"/>
    <property type="match status" value="1"/>
</dbReference>
<evidence type="ECO:0000313" key="16">
    <source>
        <dbReference type="Proteomes" id="UP001177023"/>
    </source>
</evidence>
<keyword evidence="16" id="KW-1185">Reference proteome</keyword>
<evidence type="ECO:0000256" key="11">
    <source>
        <dbReference type="RuleBase" id="RU000488"/>
    </source>
</evidence>
<evidence type="ECO:0000313" key="15">
    <source>
        <dbReference type="EMBL" id="CAJ0580750.1"/>
    </source>
</evidence>
<evidence type="ECO:0000256" key="10">
    <source>
        <dbReference type="PROSITE-ProRule" id="PRU00282"/>
    </source>
</evidence>
<evidence type="ECO:0000256" key="6">
    <source>
        <dbReference type="ARBA" id="ARBA00022792"/>
    </source>
</evidence>